<evidence type="ECO:0000313" key="2">
    <source>
        <dbReference type="Proteomes" id="UP001148737"/>
    </source>
</evidence>
<dbReference type="Proteomes" id="UP001148737">
    <property type="component" value="Unassembled WGS sequence"/>
</dbReference>
<accession>A0ACC1QLU5</accession>
<organism evidence="1 2">
    <name type="scientific">Lecanicillium saksenae</name>
    <dbReference type="NCBI Taxonomy" id="468837"/>
    <lineage>
        <taxon>Eukaryota</taxon>
        <taxon>Fungi</taxon>
        <taxon>Dikarya</taxon>
        <taxon>Ascomycota</taxon>
        <taxon>Pezizomycotina</taxon>
        <taxon>Sordariomycetes</taxon>
        <taxon>Hypocreomycetidae</taxon>
        <taxon>Hypocreales</taxon>
        <taxon>Cordycipitaceae</taxon>
        <taxon>Lecanicillium</taxon>
    </lineage>
</organism>
<keyword evidence="2" id="KW-1185">Reference proteome</keyword>
<name>A0ACC1QLU5_9HYPO</name>
<evidence type="ECO:0000313" key="1">
    <source>
        <dbReference type="EMBL" id="KAJ3478445.1"/>
    </source>
</evidence>
<gene>
    <name evidence="1" type="ORF">NLG97_g8578</name>
</gene>
<reference evidence="1" key="1">
    <citation type="submission" date="2022-07" db="EMBL/GenBank/DDBJ databases">
        <title>Genome Sequence of Lecanicillium saksenae.</title>
        <authorList>
            <person name="Buettner E."/>
        </authorList>
    </citation>
    <scope>NUCLEOTIDE SEQUENCE</scope>
    <source>
        <strain evidence="1">VT-O1</strain>
    </source>
</reference>
<dbReference type="EMBL" id="JANAKD010001543">
    <property type="protein sequence ID" value="KAJ3478445.1"/>
    <property type="molecule type" value="Genomic_DNA"/>
</dbReference>
<protein>
    <submittedName>
        <fullName evidence="1">Uncharacterized protein</fullName>
    </submittedName>
</protein>
<proteinExistence type="predicted"/>
<comment type="caution">
    <text evidence="1">The sequence shown here is derived from an EMBL/GenBank/DDBJ whole genome shotgun (WGS) entry which is preliminary data.</text>
</comment>
<sequence>MGTYAMGKKSKKKTNSNPTWDDATVDKHLKPTLAQKKIWWPDKARKNDLVALLKKNDVTLEEVMKGKKPKKYKRPEKPESEAEDSEGEDTDETEVSDGDEDDDDGENEDDDEDEEEEEEEEIQKTKKDNKGTGRDKTIPSKPAVELEQFEHELWKDAELLKCLPHLAQTTPQFKSDILAYSTTVKGNSPHSLAAFWFFVDSMVGKYENDTQKRDNKIGMFAYRPKFWELGSKNLHQDPAAWVRWQQLTKLERAKVKAFGRLGQTGQGRKKEKGKGGEKEKKKVVYQSSDGSDSEVETSDKDDSDDPFADTPQDGSEDESENDSESDSDDEDGGKRSAYDSKKARQTRGLCSGKAADKMEVADPERGGKKVKADIIGRHPTRKSWLVLALPSNNKKHPGLSRGHCIDGTDAKYSAAFERYLEDGSNRTLSTGSEVNLKKCAPHEFELNLVTSIPWGKHFHSHGYGIKHKKKGEFMMFSKQVLGKAWNARDADDVLRDHMIKAGQPMPGREGKEIKAKSWGK</sequence>